<evidence type="ECO:0000313" key="2">
    <source>
        <dbReference type="Proteomes" id="UP000001075"/>
    </source>
</evidence>
<gene>
    <name evidence="1" type="ORF">I79_004971</name>
</gene>
<protein>
    <submittedName>
        <fullName evidence="1">Uncharacterized protein</fullName>
    </submittedName>
</protein>
<name>G3H3X9_CRIGR</name>
<dbReference type="AlphaFoldDB" id="G3H3X9"/>
<evidence type="ECO:0000313" key="1">
    <source>
        <dbReference type="EMBL" id="EGW03606.1"/>
    </source>
</evidence>
<dbReference type="Proteomes" id="UP000001075">
    <property type="component" value="Unassembled WGS sequence"/>
</dbReference>
<organism evidence="1 2">
    <name type="scientific">Cricetulus griseus</name>
    <name type="common">Chinese hamster</name>
    <name type="synonym">Cricetulus barabensis griseus</name>
    <dbReference type="NCBI Taxonomy" id="10029"/>
    <lineage>
        <taxon>Eukaryota</taxon>
        <taxon>Metazoa</taxon>
        <taxon>Chordata</taxon>
        <taxon>Craniata</taxon>
        <taxon>Vertebrata</taxon>
        <taxon>Euteleostomi</taxon>
        <taxon>Mammalia</taxon>
        <taxon>Eutheria</taxon>
        <taxon>Euarchontoglires</taxon>
        <taxon>Glires</taxon>
        <taxon>Rodentia</taxon>
        <taxon>Myomorpha</taxon>
        <taxon>Muroidea</taxon>
        <taxon>Cricetidae</taxon>
        <taxon>Cricetinae</taxon>
        <taxon>Cricetulus</taxon>
    </lineage>
</organism>
<reference evidence="2" key="1">
    <citation type="journal article" date="2011" name="Nat. Biotechnol.">
        <title>The genomic sequence of the Chinese hamster ovary (CHO)-K1 cell line.</title>
        <authorList>
            <person name="Xu X."/>
            <person name="Nagarajan H."/>
            <person name="Lewis N.E."/>
            <person name="Pan S."/>
            <person name="Cai Z."/>
            <person name="Liu X."/>
            <person name="Chen W."/>
            <person name="Xie M."/>
            <person name="Wang W."/>
            <person name="Hammond S."/>
            <person name="Andersen M.R."/>
            <person name="Neff N."/>
            <person name="Passarelli B."/>
            <person name="Koh W."/>
            <person name="Fan H.C."/>
            <person name="Wang J."/>
            <person name="Gui Y."/>
            <person name="Lee K.H."/>
            <person name="Betenbaugh M.J."/>
            <person name="Quake S.R."/>
            <person name="Famili I."/>
            <person name="Palsson B.O."/>
            <person name="Wang J."/>
        </authorList>
    </citation>
    <scope>NUCLEOTIDE SEQUENCE [LARGE SCALE GENOMIC DNA]</scope>
    <source>
        <strain evidence="2">CHO K1 cell line</strain>
    </source>
</reference>
<sequence>MQARSCKLILGRRGSRESLESDGMVWRLKPGVLSRSNKLFDLCGTVCEIGNPEQARKLFVDNKLIAG</sequence>
<dbReference type="InParanoid" id="G3H3X9"/>
<dbReference type="EMBL" id="JH000133">
    <property type="protein sequence ID" value="EGW03606.1"/>
    <property type="molecule type" value="Genomic_DNA"/>
</dbReference>
<proteinExistence type="predicted"/>
<accession>G3H3X9</accession>